<comment type="caution">
    <text evidence="3">The sequence shown here is derived from an EMBL/GenBank/DDBJ whole genome shotgun (WGS) entry which is preliminary data.</text>
</comment>
<proteinExistence type="predicted"/>
<gene>
    <name evidence="3" type="ORF">M0811_01491</name>
</gene>
<dbReference type="AlphaFoldDB" id="A0A9Q0RA03"/>
<accession>A0A9Q0RA03</accession>
<name>A0A9Q0RA03_ANAIG</name>
<organism evidence="3 4">
    <name type="scientific">Anaeramoeba ignava</name>
    <name type="common">Anaerobic marine amoeba</name>
    <dbReference type="NCBI Taxonomy" id="1746090"/>
    <lineage>
        <taxon>Eukaryota</taxon>
        <taxon>Metamonada</taxon>
        <taxon>Anaeramoebidae</taxon>
        <taxon>Anaeramoeba</taxon>
    </lineage>
</organism>
<reference evidence="3" key="1">
    <citation type="submission" date="2022-10" db="EMBL/GenBank/DDBJ databases">
        <title>Novel sulphate-reducing endosymbionts in the free-living metamonad Anaeramoeba.</title>
        <authorList>
            <person name="Jerlstrom-Hultqvist J."/>
            <person name="Cepicka I."/>
            <person name="Gallot-Lavallee L."/>
            <person name="Salas-Leiva D."/>
            <person name="Curtis B.A."/>
            <person name="Zahonova K."/>
            <person name="Pipaliya S."/>
            <person name="Dacks J."/>
            <person name="Roger A.J."/>
        </authorList>
    </citation>
    <scope>NUCLEOTIDE SEQUENCE</scope>
    <source>
        <strain evidence="3">BMAN</strain>
    </source>
</reference>
<feature type="region of interest" description="Disordered" evidence="1">
    <location>
        <begin position="190"/>
        <end position="229"/>
    </location>
</feature>
<protein>
    <recommendedName>
        <fullName evidence="5">Transmembrane protein</fullName>
    </recommendedName>
</protein>
<keyword evidence="2" id="KW-0812">Transmembrane</keyword>
<feature type="transmembrane region" description="Helical" evidence="2">
    <location>
        <begin position="121"/>
        <end position="141"/>
    </location>
</feature>
<feature type="compositionally biased region" description="Low complexity" evidence="1">
    <location>
        <begin position="1"/>
        <end position="11"/>
    </location>
</feature>
<evidence type="ECO:0000313" key="4">
    <source>
        <dbReference type="Proteomes" id="UP001149090"/>
    </source>
</evidence>
<evidence type="ECO:0000256" key="2">
    <source>
        <dbReference type="SAM" id="Phobius"/>
    </source>
</evidence>
<keyword evidence="2" id="KW-0472">Membrane</keyword>
<evidence type="ECO:0000256" key="1">
    <source>
        <dbReference type="SAM" id="MobiDB-lite"/>
    </source>
</evidence>
<evidence type="ECO:0000313" key="3">
    <source>
        <dbReference type="EMBL" id="KAJ5072476.1"/>
    </source>
</evidence>
<dbReference type="EMBL" id="JAPDFW010000081">
    <property type="protein sequence ID" value="KAJ5072476.1"/>
    <property type="molecule type" value="Genomic_DNA"/>
</dbReference>
<feature type="transmembrane region" description="Helical" evidence="2">
    <location>
        <begin position="85"/>
        <end position="109"/>
    </location>
</feature>
<feature type="transmembrane region" description="Helical" evidence="2">
    <location>
        <begin position="58"/>
        <end position="79"/>
    </location>
</feature>
<keyword evidence="2" id="KW-1133">Transmembrane helix</keyword>
<feature type="region of interest" description="Disordered" evidence="1">
    <location>
        <begin position="1"/>
        <end position="22"/>
    </location>
</feature>
<keyword evidence="4" id="KW-1185">Reference proteome</keyword>
<evidence type="ECO:0008006" key="5">
    <source>
        <dbReference type="Google" id="ProtNLM"/>
    </source>
</evidence>
<dbReference type="Proteomes" id="UP001149090">
    <property type="component" value="Unassembled WGS sequence"/>
</dbReference>
<sequence length="229" mass="26613">MSQLQNNSDENFNNEDEALPSENNLFGDEDEWIYEQKKKPISSGACCLFMYNTQQKRFWILIEALSLLLTLILLIWTIASSSSRSGGFIFFFLLLNVIIVSDNTVTICHENMEYWKSLQNIFDFIVMIFCILSMFVYFATLSSGEKTMIIICFLLRIIRDSLFIYLKFKSNPKNDPLLKRSQFNQEMIGDFDDNPFGIIDSDEENQDQEQNSNHKGDTTSTTEESNEEK</sequence>